<reference evidence="1" key="2">
    <citation type="journal article" date="2020" name="Front. Microbiol.">
        <title>Genetic Variants of the DSF Quorum Sensing System in Stenotrophomonas maltophilia Influence Virulence and Resistance Phenotypes Among Genotypically Diverse Clinical Isolates.</title>
        <authorList>
            <person name="Yero D."/>
            <person name="Huedo P."/>
            <person name="Conchillo-Sole O."/>
            <person name="Martinez-Servat S."/>
            <person name="Mamat U."/>
            <person name="Coves X."/>
            <person name="Llanas F."/>
            <person name="Roca I."/>
            <person name="Vila J."/>
            <person name="Schaible U.E."/>
            <person name="Daura X."/>
            <person name="Gibert I."/>
        </authorList>
    </citation>
    <scope>NUCLEOTIDE SEQUENCE</scope>
    <source>
        <strain evidence="1">OG156</strain>
    </source>
</reference>
<protein>
    <submittedName>
        <fullName evidence="1">Uncharacterized protein</fullName>
    </submittedName>
</protein>
<dbReference type="OrthoDB" id="2656750at2"/>
<reference evidence="1" key="1">
    <citation type="submission" date="2018-09" db="EMBL/GenBank/DDBJ databases">
        <authorList>
            <person name="Groschel M."/>
            <person name="Kohl T."/>
            <person name="Conchillo-Sole O."/>
            <person name="Mamat U."/>
            <person name="Yero D."/>
            <person name="Niemann S."/>
            <person name="Daura X."/>
            <person name="Gibert I."/>
        </authorList>
    </citation>
    <scope>NUCLEOTIDE SEQUENCE</scope>
    <source>
        <strain evidence="1">OG156</strain>
    </source>
</reference>
<dbReference type="AlphaFoldDB" id="A0A2J0SP71"/>
<sequence length="94" mass="11034">MAVFVVTWNLNRERTNYDQARRAFVTHLERHTNRADSGLESVRWISTSWTAEQLYSDLAQKLDKNDRIFISKVRSGDYTGFLDQATIDWLLPKV</sequence>
<name>A0A2J0SP71_STEMA</name>
<gene>
    <name evidence="1" type="ORF">D7Y33_05850</name>
</gene>
<dbReference type="Proteomes" id="UP000822271">
    <property type="component" value="Unassembled WGS sequence"/>
</dbReference>
<evidence type="ECO:0000313" key="1">
    <source>
        <dbReference type="EMBL" id="MBA0310544.1"/>
    </source>
</evidence>
<dbReference type="RefSeq" id="WP_080355038.1">
    <property type="nucleotide sequence ID" value="NZ_CP154630.1"/>
</dbReference>
<evidence type="ECO:0000313" key="2">
    <source>
        <dbReference type="Proteomes" id="UP000822271"/>
    </source>
</evidence>
<accession>A0A2J0SP71</accession>
<proteinExistence type="predicted"/>
<dbReference type="EMBL" id="RAUE01000010">
    <property type="protein sequence ID" value="MBA0310544.1"/>
    <property type="molecule type" value="Genomic_DNA"/>
</dbReference>
<organism evidence="1 2">
    <name type="scientific">Stenotrophomonas maltophilia</name>
    <name type="common">Pseudomonas maltophilia</name>
    <name type="synonym">Xanthomonas maltophilia</name>
    <dbReference type="NCBI Taxonomy" id="40324"/>
    <lineage>
        <taxon>Bacteria</taxon>
        <taxon>Pseudomonadati</taxon>
        <taxon>Pseudomonadota</taxon>
        <taxon>Gammaproteobacteria</taxon>
        <taxon>Lysobacterales</taxon>
        <taxon>Lysobacteraceae</taxon>
        <taxon>Stenotrophomonas</taxon>
        <taxon>Stenotrophomonas maltophilia group</taxon>
    </lineage>
</organism>
<comment type="caution">
    <text evidence="1">The sequence shown here is derived from an EMBL/GenBank/DDBJ whole genome shotgun (WGS) entry which is preliminary data.</text>
</comment>